<dbReference type="STRING" id="1403537.Q428_00145"/>
<keyword evidence="1" id="KW-0472">Membrane</keyword>
<reference evidence="2 3" key="1">
    <citation type="journal article" date="2014" name="Genome Announc.">
        <title>Draft Genome Sequence of Fervidicella metallireducens Strain AeBT, an Iron-Reducing Thermoanaerobe from the Great Artesian Basin.</title>
        <authorList>
            <person name="Patel B.K."/>
        </authorList>
    </citation>
    <scope>NUCLEOTIDE SEQUENCE [LARGE SCALE GENOMIC DNA]</scope>
    <source>
        <strain evidence="2 3">AeB</strain>
    </source>
</reference>
<dbReference type="OrthoDB" id="1904250at2"/>
<sequence length="191" mass="22769">MKKIHFLYTILIIMILITASKMWRGIFDAYTSINRENTFQTTYKQYRILNGAYEFSLPSDWNLMEQNFGGGEIEYHGDFFSKDNKTKGIVEVWNINMPLINFLKNSQLSSTGVVEFKFYKILPYKIGNNDGYLVEYSRKGTDDKYYRALEYFIPSKNNRFFRMSFYIPENSYNETLKQYLENIVLRTKVIK</sequence>
<organism evidence="2 3">
    <name type="scientific">Fervidicella metallireducens AeB</name>
    <dbReference type="NCBI Taxonomy" id="1403537"/>
    <lineage>
        <taxon>Bacteria</taxon>
        <taxon>Bacillati</taxon>
        <taxon>Bacillota</taxon>
        <taxon>Clostridia</taxon>
        <taxon>Eubacteriales</taxon>
        <taxon>Clostridiaceae</taxon>
        <taxon>Fervidicella</taxon>
    </lineage>
</organism>
<keyword evidence="1" id="KW-0812">Transmembrane</keyword>
<dbReference type="RefSeq" id="WP_051514766.1">
    <property type="nucleotide sequence ID" value="NZ_AZQP01000001.1"/>
</dbReference>
<dbReference type="EMBL" id="AZQP01000001">
    <property type="protein sequence ID" value="EYE89760.1"/>
    <property type="molecule type" value="Genomic_DNA"/>
</dbReference>
<accession>A0A017S0Q2</accession>
<comment type="caution">
    <text evidence="2">The sequence shown here is derived from an EMBL/GenBank/DDBJ whole genome shotgun (WGS) entry which is preliminary data.</text>
</comment>
<evidence type="ECO:0008006" key="4">
    <source>
        <dbReference type="Google" id="ProtNLM"/>
    </source>
</evidence>
<evidence type="ECO:0000313" key="2">
    <source>
        <dbReference type="EMBL" id="EYE89760.1"/>
    </source>
</evidence>
<keyword evidence="3" id="KW-1185">Reference proteome</keyword>
<evidence type="ECO:0000256" key="1">
    <source>
        <dbReference type="SAM" id="Phobius"/>
    </source>
</evidence>
<gene>
    <name evidence="2" type="ORF">Q428_00145</name>
</gene>
<dbReference type="Proteomes" id="UP000019681">
    <property type="component" value="Unassembled WGS sequence"/>
</dbReference>
<feature type="transmembrane region" description="Helical" evidence="1">
    <location>
        <begin position="6"/>
        <end position="23"/>
    </location>
</feature>
<evidence type="ECO:0000313" key="3">
    <source>
        <dbReference type="Proteomes" id="UP000019681"/>
    </source>
</evidence>
<protein>
    <recommendedName>
        <fullName evidence="4">PsbP C-terminal domain-containing protein</fullName>
    </recommendedName>
</protein>
<proteinExistence type="predicted"/>
<dbReference type="AlphaFoldDB" id="A0A017S0Q2"/>
<keyword evidence="1" id="KW-1133">Transmembrane helix</keyword>
<name>A0A017S0Q2_9CLOT</name>